<dbReference type="InterPro" id="IPR000182">
    <property type="entry name" value="GNAT_dom"/>
</dbReference>
<dbReference type="SUPFAM" id="SSF55729">
    <property type="entry name" value="Acyl-CoA N-acyltransferases (Nat)"/>
    <property type="match status" value="1"/>
</dbReference>
<dbReference type="Proteomes" id="UP000029518">
    <property type="component" value="Chromosome"/>
</dbReference>
<dbReference type="AlphaFoldDB" id="A0A089LBR5"/>
<dbReference type="RefSeq" id="WP_042211759.1">
    <property type="nucleotide sequence ID" value="NZ_CP009285.1"/>
</dbReference>
<feature type="domain" description="N-acetyltransferase" evidence="3">
    <location>
        <begin position="15"/>
        <end position="182"/>
    </location>
</feature>
<protein>
    <submittedName>
        <fullName evidence="4">GNAT family acetyltransferase</fullName>
    </submittedName>
</protein>
<keyword evidence="2" id="KW-0012">Acyltransferase</keyword>
<dbReference type="InterPro" id="IPR016181">
    <property type="entry name" value="Acyl_CoA_acyltransferase"/>
</dbReference>
<organism evidence="4 5">
    <name type="scientific">Paenibacillus borealis</name>
    <dbReference type="NCBI Taxonomy" id="160799"/>
    <lineage>
        <taxon>Bacteria</taxon>
        <taxon>Bacillati</taxon>
        <taxon>Bacillota</taxon>
        <taxon>Bacilli</taxon>
        <taxon>Bacillales</taxon>
        <taxon>Paenibacillaceae</taxon>
        <taxon>Paenibacillus</taxon>
    </lineage>
</organism>
<accession>A0A089LBR5</accession>
<evidence type="ECO:0000313" key="4">
    <source>
        <dbReference type="EMBL" id="AIQ57540.1"/>
    </source>
</evidence>
<dbReference type="EMBL" id="CP009285">
    <property type="protein sequence ID" value="AIQ57540.1"/>
    <property type="molecule type" value="Genomic_DNA"/>
</dbReference>
<evidence type="ECO:0000313" key="5">
    <source>
        <dbReference type="Proteomes" id="UP000029518"/>
    </source>
</evidence>
<gene>
    <name evidence="4" type="ORF">PBOR_11805</name>
</gene>
<dbReference type="PANTHER" id="PTHR43877">
    <property type="entry name" value="AMINOALKYLPHOSPHONATE N-ACETYLTRANSFERASE-RELATED-RELATED"/>
    <property type="match status" value="1"/>
</dbReference>
<dbReference type="PROSITE" id="PS51186">
    <property type="entry name" value="GNAT"/>
    <property type="match status" value="1"/>
</dbReference>
<dbReference type="InterPro" id="IPR050832">
    <property type="entry name" value="Bact_Acetyltransf"/>
</dbReference>
<dbReference type="Gene3D" id="3.40.630.30">
    <property type="match status" value="1"/>
</dbReference>
<dbReference type="HOGENOM" id="CLU_013985_19_1_9"/>
<keyword evidence="1" id="KW-0808">Transferase</keyword>
<dbReference type="CDD" id="cd04301">
    <property type="entry name" value="NAT_SF"/>
    <property type="match status" value="1"/>
</dbReference>
<dbReference type="GO" id="GO:0016747">
    <property type="term" value="F:acyltransferase activity, transferring groups other than amino-acyl groups"/>
    <property type="evidence" value="ECO:0007669"/>
    <property type="project" value="InterPro"/>
</dbReference>
<dbReference type="Pfam" id="PF00583">
    <property type="entry name" value="Acetyltransf_1"/>
    <property type="match status" value="1"/>
</dbReference>
<keyword evidence="5" id="KW-1185">Reference proteome</keyword>
<reference evidence="4" key="1">
    <citation type="submission" date="2014-08" db="EMBL/GenBank/DDBJ databases">
        <title>Comparative genomics of the Paenibacillus odorifer group.</title>
        <authorList>
            <person name="den Bakker H.C."/>
            <person name="Tsai Y.-C.Y.-C."/>
            <person name="Martin N."/>
            <person name="Korlach J."/>
            <person name="Wiedmann M."/>
        </authorList>
    </citation>
    <scope>NUCLEOTIDE SEQUENCE [LARGE SCALE GENOMIC DNA]</scope>
    <source>
        <strain evidence="4">DSM 13188</strain>
    </source>
</reference>
<sequence>MIIINQEYQFKGLTYTIRSAVKADAKSLSEVRLQVDGETEHMDRVPGEAFIDEAGFEEIIGRDMSHPRNICLVAEADGRIIGYSRCEGHDLQRFKHKVEFGVGVLQQYWGFGVGKHLLQASIAWADTNGITKMILSGVLETNEKAIQLYQSLGFEVEGILKKDRILSDGKYYSTYMMARYTD</sequence>
<name>A0A089LBR5_PAEBO</name>
<evidence type="ECO:0000256" key="1">
    <source>
        <dbReference type="ARBA" id="ARBA00022679"/>
    </source>
</evidence>
<dbReference type="KEGG" id="pbd:PBOR_11805"/>
<evidence type="ECO:0000259" key="3">
    <source>
        <dbReference type="PROSITE" id="PS51186"/>
    </source>
</evidence>
<evidence type="ECO:0000256" key="2">
    <source>
        <dbReference type="ARBA" id="ARBA00023315"/>
    </source>
</evidence>
<proteinExistence type="predicted"/>
<dbReference type="OrthoDB" id="948250at2"/>